<reference evidence="4" key="1">
    <citation type="submission" date="2020-10" db="EMBL/GenBank/DDBJ databases">
        <title>Unveiling of a novel bifunctional photoreceptor, Dualchrome1, isolated from a cosmopolitan green alga.</title>
        <authorList>
            <person name="Suzuki S."/>
            <person name="Kawachi M."/>
        </authorList>
    </citation>
    <scope>NUCLEOTIDE SEQUENCE</scope>
    <source>
        <strain evidence="4">NIES 2893</strain>
    </source>
</reference>
<dbReference type="GO" id="GO:0030289">
    <property type="term" value="C:protein phosphatase 4 complex"/>
    <property type="evidence" value="ECO:0007669"/>
    <property type="project" value="InterPro"/>
</dbReference>
<organism evidence="4 5">
    <name type="scientific">Pycnococcus provasolii</name>
    <dbReference type="NCBI Taxonomy" id="41880"/>
    <lineage>
        <taxon>Eukaryota</taxon>
        <taxon>Viridiplantae</taxon>
        <taxon>Chlorophyta</taxon>
        <taxon>Pseudoscourfieldiophyceae</taxon>
        <taxon>Pseudoscourfieldiales</taxon>
        <taxon>Pycnococcaceae</taxon>
        <taxon>Pycnococcus</taxon>
    </lineage>
</organism>
<gene>
    <name evidence="4" type="ORF">PPROV_000970200</name>
</gene>
<name>A0A830HV38_9CHLO</name>
<evidence type="ECO:0000256" key="2">
    <source>
        <dbReference type="SAM" id="MobiDB-lite"/>
    </source>
</evidence>
<dbReference type="Pfam" id="PF09184">
    <property type="entry name" value="PPP4R2"/>
    <property type="match status" value="1"/>
</dbReference>
<sequence length="122" mass="13329">MRVLLRLLILDAFAAYHVDETTTEEETAAQPPAPSGDNDNDNDVVPNSQPSPTRPSLPHVLAPNAPPAAMGALLELDESFAHAPPFTVQRICELVLNPRACYRTWDKFSYAVEKCLLVCGTL</sequence>
<dbReference type="Proteomes" id="UP000660262">
    <property type="component" value="Unassembled WGS sequence"/>
</dbReference>
<feature type="region of interest" description="Disordered" evidence="2">
    <location>
        <begin position="20"/>
        <end position="62"/>
    </location>
</feature>
<evidence type="ECO:0000313" key="4">
    <source>
        <dbReference type="EMBL" id="GHP10972.1"/>
    </source>
</evidence>
<dbReference type="EMBL" id="BNJQ01000032">
    <property type="protein sequence ID" value="GHP10972.1"/>
    <property type="molecule type" value="Genomic_DNA"/>
</dbReference>
<dbReference type="PANTHER" id="PTHR16487:SF0">
    <property type="entry name" value="PROTEIN PHOSPHATASE 4 REGULATORY SUBUNIT 2-RELATED"/>
    <property type="match status" value="1"/>
</dbReference>
<proteinExistence type="inferred from homology"/>
<comment type="caution">
    <text evidence="4">The sequence shown here is derived from an EMBL/GenBank/DDBJ whole genome shotgun (WGS) entry which is preliminary data.</text>
</comment>
<dbReference type="AlphaFoldDB" id="A0A830HV38"/>
<keyword evidence="5" id="KW-1185">Reference proteome</keyword>
<feature type="signal peptide" evidence="3">
    <location>
        <begin position="1"/>
        <end position="23"/>
    </location>
</feature>
<dbReference type="PANTHER" id="PTHR16487">
    <property type="entry name" value="PPP4R2-RELATED PROTEIN"/>
    <property type="match status" value="1"/>
</dbReference>
<feature type="chain" id="PRO_5033047898" description="Serine/threonine-protein phosphatase 4 regulatory subunit 3-like central domain-containing protein" evidence="3">
    <location>
        <begin position="24"/>
        <end position="122"/>
    </location>
</feature>
<dbReference type="OrthoDB" id="341898at2759"/>
<dbReference type="InterPro" id="IPR015267">
    <property type="entry name" value="PPP4R2"/>
</dbReference>
<accession>A0A830HV38</accession>
<protein>
    <recommendedName>
        <fullName evidence="6">Serine/threonine-protein phosphatase 4 regulatory subunit 3-like central domain-containing protein</fullName>
    </recommendedName>
</protein>
<evidence type="ECO:0000256" key="3">
    <source>
        <dbReference type="SAM" id="SignalP"/>
    </source>
</evidence>
<evidence type="ECO:0000313" key="5">
    <source>
        <dbReference type="Proteomes" id="UP000660262"/>
    </source>
</evidence>
<dbReference type="GO" id="GO:0005634">
    <property type="term" value="C:nucleus"/>
    <property type="evidence" value="ECO:0007669"/>
    <property type="project" value="TreeGrafter"/>
</dbReference>
<evidence type="ECO:0000256" key="1">
    <source>
        <dbReference type="ARBA" id="ARBA00009207"/>
    </source>
</evidence>
<comment type="similarity">
    <text evidence="1">Belongs to the PPP4R2 family.</text>
</comment>
<keyword evidence="3" id="KW-0732">Signal</keyword>
<evidence type="ECO:0008006" key="6">
    <source>
        <dbReference type="Google" id="ProtNLM"/>
    </source>
</evidence>
<dbReference type="GO" id="GO:0005737">
    <property type="term" value="C:cytoplasm"/>
    <property type="evidence" value="ECO:0007669"/>
    <property type="project" value="TreeGrafter"/>
</dbReference>
<dbReference type="GO" id="GO:0019888">
    <property type="term" value="F:protein phosphatase regulator activity"/>
    <property type="evidence" value="ECO:0007669"/>
    <property type="project" value="InterPro"/>
</dbReference>